<dbReference type="Proteomes" id="UP000824120">
    <property type="component" value="Chromosome 8"/>
</dbReference>
<gene>
    <name evidence="1" type="ORF">H5410_042483</name>
</gene>
<dbReference type="EMBL" id="JACXVP010000008">
    <property type="protein sequence ID" value="KAG5591969.1"/>
    <property type="molecule type" value="Genomic_DNA"/>
</dbReference>
<keyword evidence="2" id="KW-1185">Reference proteome</keyword>
<accession>A0A9J5XUV1</accession>
<name>A0A9J5XUV1_SOLCO</name>
<reference evidence="1 2" key="1">
    <citation type="submission" date="2020-09" db="EMBL/GenBank/DDBJ databases">
        <title>De no assembly of potato wild relative species, Solanum commersonii.</title>
        <authorList>
            <person name="Cho K."/>
        </authorList>
    </citation>
    <scope>NUCLEOTIDE SEQUENCE [LARGE SCALE GENOMIC DNA]</scope>
    <source>
        <strain evidence="1">LZ3.2</strain>
        <tissue evidence="1">Leaf</tissue>
    </source>
</reference>
<proteinExistence type="predicted"/>
<protein>
    <submittedName>
        <fullName evidence="1">Uncharacterized protein</fullName>
    </submittedName>
</protein>
<dbReference type="OrthoDB" id="10364136at2759"/>
<comment type="caution">
    <text evidence="1">The sequence shown here is derived from an EMBL/GenBank/DDBJ whole genome shotgun (WGS) entry which is preliminary data.</text>
</comment>
<evidence type="ECO:0000313" key="2">
    <source>
        <dbReference type="Proteomes" id="UP000824120"/>
    </source>
</evidence>
<evidence type="ECO:0000313" key="1">
    <source>
        <dbReference type="EMBL" id="KAG5591969.1"/>
    </source>
</evidence>
<organism evidence="1 2">
    <name type="scientific">Solanum commersonii</name>
    <name type="common">Commerson's wild potato</name>
    <name type="synonym">Commerson's nightshade</name>
    <dbReference type="NCBI Taxonomy" id="4109"/>
    <lineage>
        <taxon>Eukaryota</taxon>
        <taxon>Viridiplantae</taxon>
        <taxon>Streptophyta</taxon>
        <taxon>Embryophyta</taxon>
        <taxon>Tracheophyta</taxon>
        <taxon>Spermatophyta</taxon>
        <taxon>Magnoliopsida</taxon>
        <taxon>eudicotyledons</taxon>
        <taxon>Gunneridae</taxon>
        <taxon>Pentapetalae</taxon>
        <taxon>asterids</taxon>
        <taxon>lamiids</taxon>
        <taxon>Solanales</taxon>
        <taxon>Solanaceae</taxon>
        <taxon>Solanoideae</taxon>
        <taxon>Solaneae</taxon>
        <taxon>Solanum</taxon>
    </lineage>
</organism>
<dbReference type="AlphaFoldDB" id="A0A9J5XUV1"/>
<sequence length="111" mass="12512">MAAKIREVLTRLDRMAIDMANVVTRQNQLETVKEKSFSELKNAIEDGQGKRPVMPRFSEEIYYTTVDPLGIPGIMNSVPSPPFFNRTTTSLGAEFDDPMSELVSKANWQCN</sequence>